<feature type="domain" description="DUF397" evidence="1">
    <location>
        <begin position="10"/>
        <end position="57"/>
    </location>
</feature>
<protein>
    <submittedName>
        <fullName evidence="2">DUF397 domain-containing protein</fullName>
    </submittedName>
</protein>
<dbReference type="Pfam" id="PF04149">
    <property type="entry name" value="DUF397"/>
    <property type="match status" value="1"/>
</dbReference>
<evidence type="ECO:0000313" key="2">
    <source>
        <dbReference type="EMBL" id="MCT2587832.1"/>
    </source>
</evidence>
<proteinExistence type="predicted"/>
<name>A0ABT2JIX6_9PSEU</name>
<dbReference type="Proteomes" id="UP001156441">
    <property type="component" value="Unassembled WGS sequence"/>
</dbReference>
<gene>
    <name evidence="2" type="ORF">JT362_32430</name>
</gene>
<dbReference type="RefSeq" id="WP_260195740.1">
    <property type="nucleotide sequence ID" value="NZ_JAFFZE010000028.1"/>
</dbReference>
<organism evidence="2 3">
    <name type="scientific">Actinophytocola gossypii</name>
    <dbReference type="NCBI Taxonomy" id="2812003"/>
    <lineage>
        <taxon>Bacteria</taxon>
        <taxon>Bacillati</taxon>
        <taxon>Actinomycetota</taxon>
        <taxon>Actinomycetes</taxon>
        <taxon>Pseudonocardiales</taxon>
        <taxon>Pseudonocardiaceae</taxon>
    </lineage>
</organism>
<keyword evidence="3" id="KW-1185">Reference proteome</keyword>
<evidence type="ECO:0000313" key="3">
    <source>
        <dbReference type="Proteomes" id="UP001156441"/>
    </source>
</evidence>
<reference evidence="2 3" key="1">
    <citation type="submission" date="2021-02" db="EMBL/GenBank/DDBJ databases">
        <title>Actinophytocola xerophila sp. nov., isolated from soil of cotton cropping field.</title>
        <authorList>
            <person name="Huang R."/>
            <person name="Chen X."/>
            <person name="Ge X."/>
            <person name="Liu W."/>
        </authorList>
    </citation>
    <scope>NUCLEOTIDE SEQUENCE [LARGE SCALE GENOMIC DNA]</scope>
    <source>
        <strain evidence="2 3">S1-96</strain>
    </source>
</reference>
<sequence>MPAPIEFHTAWRKSSFSDEINCLEIAHGDGIVGVRDSKNAGGPVLAFAPGRWALLIDRLG</sequence>
<accession>A0ABT2JIX6</accession>
<dbReference type="EMBL" id="JAFFZE010000028">
    <property type="protein sequence ID" value="MCT2587832.1"/>
    <property type="molecule type" value="Genomic_DNA"/>
</dbReference>
<evidence type="ECO:0000259" key="1">
    <source>
        <dbReference type="Pfam" id="PF04149"/>
    </source>
</evidence>
<comment type="caution">
    <text evidence="2">The sequence shown here is derived from an EMBL/GenBank/DDBJ whole genome shotgun (WGS) entry which is preliminary data.</text>
</comment>
<dbReference type="InterPro" id="IPR007278">
    <property type="entry name" value="DUF397"/>
</dbReference>